<dbReference type="SUPFAM" id="SSF56672">
    <property type="entry name" value="DNA/RNA polymerases"/>
    <property type="match status" value="1"/>
</dbReference>
<keyword evidence="2" id="KW-1185">Reference proteome</keyword>
<protein>
    <submittedName>
        <fullName evidence="3">RT_RNaseH_2 domain-containing protein</fullName>
    </submittedName>
</protein>
<name>A0A183DP24_9BILA</name>
<dbReference type="PANTHER" id="PTHR37984">
    <property type="entry name" value="PROTEIN CBG26694"/>
    <property type="match status" value="1"/>
</dbReference>
<gene>
    <name evidence="1" type="ORF">GPUH_LOCUS10465</name>
</gene>
<evidence type="ECO:0000313" key="3">
    <source>
        <dbReference type="WBParaSite" id="GPUH_0001047801-mRNA-1"/>
    </source>
</evidence>
<reference evidence="3" key="1">
    <citation type="submission" date="2016-06" db="UniProtKB">
        <authorList>
            <consortium name="WormBaseParasite"/>
        </authorList>
    </citation>
    <scope>IDENTIFICATION</scope>
</reference>
<dbReference type="EMBL" id="UYRT01077988">
    <property type="protein sequence ID" value="VDN17480.1"/>
    <property type="molecule type" value="Genomic_DNA"/>
</dbReference>
<dbReference type="OrthoDB" id="5868806at2759"/>
<accession>A0A183DP24</accession>
<dbReference type="PANTHER" id="PTHR37984:SF5">
    <property type="entry name" value="PROTEIN NYNRIN-LIKE"/>
    <property type="match status" value="1"/>
</dbReference>
<proteinExistence type="predicted"/>
<dbReference type="InterPro" id="IPR043502">
    <property type="entry name" value="DNA/RNA_pol_sf"/>
</dbReference>
<reference evidence="1 2" key="2">
    <citation type="submission" date="2018-11" db="EMBL/GenBank/DDBJ databases">
        <authorList>
            <consortium name="Pathogen Informatics"/>
        </authorList>
    </citation>
    <scope>NUCLEOTIDE SEQUENCE [LARGE SCALE GENOMIC DNA]</scope>
</reference>
<evidence type="ECO:0000313" key="2">
    <source>
        <dbReference type="Proteomes" id="UP000271098"/>
    </source>
</evidence>
<dbReference type="Proteomes" id="UP000271098">
    <property type="component" value="Unassembled WGS sequence"/>
</dbReference>
<dbReference type="InterPro" id="IPR043128">
    <property type="entry name" value="Rev_trsase/Diguanyl_cyclase"/>
</dbReference>
<dbReference type="WBParaSite" id="GPUH_0001047801-mRNA-1">
    <property type="protein sequence ID" value="GPUH_0001047801-mRNA-1"/>
    <property type="gene ID" value="GPUH_0001047801"/>
</dbReference>
<sequence>MDTTLAEISAALAYLDSAISGGRAEEENQLNPEAALKRIKKCGFYVSLEKCNLCQSQIRCLESTLNKDGRKPDSEKVKVIVDVAHKFTNASQLRSFSGMISYYGKYLRNMHTLREPLNRLLLKEVEFYWPEQYKRTFEIVKKILQSDLLISANCFAF</sequence>
<dbReference type="Gene3D" id="3.30.70.270">
    <property type="match status" value="2"/>
</dbReference>
<dbReference type="AlphaFoldDB" id="A0A183DP24"/>
<dbReference type="InterPro" id="IPR050951">
    <property type="entry name" value="Retrovirus_Pol_polyprotein"/>
</dbReference>
<organism evidence="3">
    <name type="scientific">Gongylonema pulchrum</name>
    <dbReference type="NCBI Taxonomy" id="637853"/>
    <lineage>
        <taxon>Eukaryota</taxon>
        <taxon>Metazoa</taxon>
        <taxon>Ecdysozoa</taxon>
        <taxon>Nematoda</taxon>
        <taxon>Chromadorea</taxon>
        <taxon>Rhabditida</taxon>
        <taxon>Spirurina</taxon>
        <taxon>Spiruromorpha</taxon>
        <taxon>Spiruroidea</taxon>
        <taxon>Gongylonematidae</taxon>
        <taxon>Gongylonema</taxon>
    </lineage>
</organism>
<evidence type="ECO:0000313" key="1">
    <source>
        <dbReference type="EMBL" id="VDN17480.1"/>
    </source>
</evidence>